<accession>C8PGF6</accession>
<dbReference type="EMBL" id="ACYG01000019">
    <property type="protein sequence ID" value="EEV18194.1"/>
    <property type="molecule type" value="Genomic_DNA"/>
</dbReference>
<protein>
    <submittedName>
        <fullName evidence="1">Uncharacterized protein</fullName>
    </submittedName>
</protein>
<evidence type="ECO:0000313" key="1">
    <source>
        <dbReference type="EMBL" id="EEV18194.1"/>
    </source>
</evidence>
<dbReference type="AlphaFoldDB" id="C8PGF6"/>
<sequence>MRPSQISFIVASRSLKSWLKILREISSFCSFLPRDSVARRNLGLNLFSLNSFSYPLRNEILLARAGFLS</sequence>
<gene>
    <name evidence="1" type="ORF">CAMGR0001_0949</name>
</gene>
<reference evidence="1 2" key="1">
    <citation type="submission" date="2009-07" db="EMBL/GenBank/DDBJ databases">
        <authorList>
            <person name="Madupu R."/>
            <person name="Sebastian Y."/>
            <person name="Durkin A.S."/>
            <person name="Torralba M."/>
            <person name="Methe B."/>
            <person name="Sutton G.G."/>
            <person name="Strausberg R.L."/>
            <person name="Nelson K.E."/>
        </authorList>
    </citation>
    <scope>NUCLEOTIDE SEQUENCE [LARGE SCALE GENOMIC DNA]</scope>
    <source>
        <strain evidence="1 2">RM3268</strain>
    </source>
</reference>
<proteinExistence type="predicted"/>
<organism evidence="1 2">
    <name type="scientific">Campylobacter gracilis RM3268</name>
    <dbReference type="NCBI Taxonomy" id="553220"/>
    <lineage>
        <taxon>Bacteria</taxon>
        <taxon>Pseudomonadati</taxon>
        <taxon>Campylobacterota</taxon>
        <taxon>Epsilonproteobacteria</taxon>
        <taxon>Campylobacterales</taxon>
        <taxon>Campylobacteraceae</taxon>
        <taxon>Campylobacter</taxon>
    </lineage>
</organism>
<comment type="caution">
    <text evidence="1">The sequence shown here is derived from an EMBL/GenBank/DDBJ whole genome shotgun (WGS) entry which is preliminary data.</text>
</comment>
<name>C8PGF6_9BACT</name>
<keyword evidence="2" id="KW-1185">Reference proteome</keyword>
<dbReference type="Proteomes" id="UP000005709">
    <property type="component" value="Unassembled WGS sequence"/>
</dbReference>
<evidence type="ECO:0000313" key="2">
    <source>
        <dbReference type="Proteomes" id="UP000005709"/>
    </source>
</evidence>